<accession>A0ABT8HS96</accession>
<evidence type="ECO:0000259" key="3">
    <source>
        <dbReference type="Pfam" id="PF13439"/>
    </source>
</evidence>
<name>A0ABT8HS96_9BACL</name>
<evidence type="ECO:0000256" key="1">
    <source>
        <dbReference type="ARBA" id="ARBA00022679"/>
    </source>
</evidence>
<dbReference type="RefSeq" id="WP_301164646.1">
    <property type="nucleotide sequence ID" value="NZ_JAUHTR010000001.1"/>
</dbReference>
<dbReference type="InterPro" id="IPR028098">
    <property type="entry name" value="Glyco_trans_4-like_N"/>
</dbReference>
<dbReference type="InterPro" id="IPR001296">
    <property type="entry name" value="Glyco_trans_1"/>
</dbReference>
<dbReference type="PANTHER" id="PTHR46401:SF2">
    <property type="entry name" value="GLYCOSYLTRANSFERASE WBBK-RELATED"/>
    <property type="match status" value="1"/>
</dbReference>
<evidence type="ECO:0000259" key="2">
    <source>
        <dbReference type="Pfam" id="PF00534"/>
    </source>
</evidence>
<dbReference type="Pfam" id="PF13439">
    <property type="entry name" value="Glyco_transf_4"/>
    <property type="match status" value="1"/>
</dbReference>
<proteinExistence type="predicted"/>
<reference evidence="4" key="1">
    <citation type="submission" date="2023-07" db="EMBL/GenBank/DDBJ databases">
        <title>Fictibacillus sp. isolated from freshwater pond.</title>
        <authorList>
            <person name="Kirdat K."/>
            <person name="Bhat A."/>
            <person name="Mourya A."/>
            <person name="Yadav A."/>
        </authorList>
    </citation>
    <scope>NUCLEOTIDE SEQUENCE</scope>
    <source>
        <strain evidence="4">NE201</strain>
    </source>
</reference>
<sequence length="362" mass="41569">MNIAFDTFYSFSDSNMRGIGTYSKSLIQQIMELNSKHTLFFFSPIPGSKSELEKDRLKKFLERNSIDIYHITSPIEYFFNYNELLDEDLFLNVKVAVTFYDVIPWIYKDIYLRNEKEKQHFIKMMNFINNCDLIFAISNKTKEDGIKHFNMNHEKVEVIHGGVDPLFKKTVDPTVLTNLGITNPYLLFIGGMEFRKNLLGFIHAFGKISTHLPERYDIVLPGRFTETYLSQIKRIASLYHIDERLIFPGYLSLDHLVKVYSQAVLFVFPSLYEGLGLPVIEAMACGTPVLTSKTSSMDEIGGDSCYKINPSDIGDLANGMQTILTKPELQKSFIEKGIIHAKSFTWPKTALKVLNAYEKIIK</sequence>
<dbReference type="PANTHER" id="PTHR46401">
    <property type="entry name" value="GLYCOSYLTRANSFERASE WBBK-RELATED"/>
    <property type="match status" value="1"/>
</dbReference>
<comment type="caution">
    <text evidence="4">The sequence shown here is derived from an EMBL/GenBank/DDBJ whole genome shotgun (WGS) entry which is preliminary data.</text>
</comment>
<dbReference type="Proteomes" id="UP001172721">
    <property type="component" value="Unassembled WGS sequence"/>
</dbReference>
<dbReference type="Pfam" id="PF00534">
    <property type="entry name" value="Glycos_transf_1"/>
    <property type="match status" value="1"/>
</dbReference>
<protein>
    <submittedName>
        <fullName evidence="4">Glycosyltransferase family 1 protein</fullName>
    </submittedName>
</protein>
<dbReference type="CDD" id="cd03809">
    <property type="entry name" value="GT4_MtfB-like"/>
    <property type="match status" value="1"/>
</dbReference>
<feature type="domain" description="Glycosyl transferase family 1" evidence="2">
    <location>
        <begin position="182"/>
        <end position="337"/>
    </location>
</feature>
<organism evidence="4 5">
    <name type="scientific">Fictibacillus fluitans</name>
    <dbReference type="NCBI Taxonomy" id="3058422"/>
    <lineage>
        <taxon>Bacteria</taxon>
        <taxon>Bacillati</taxon>
        <taxon>Bacillota</taxon>
        <taxon>Bacilli</taxon>
        <taxon>Bacillales</taxon>
        <taxon>Fictibacillaceae</taxon>
        <taxon>Fictibacillus</taxon>
    </lineage>
</organism>
<gene>
    <name evidence="4" type="ORF">QYB97_04045</name>
</gene>
<dbReference type="EMBL" id="JAUHTR010000001">
    <property type="protein sequence ID" value="MDN4523628.1"/>
    <property type="molecule type" value="Genomic_DNA"/>
</dbReference>
<dbReference type="Gene3D" id="3.40.50.2000">
    <property type="entry name" value="Glycogen Phosphorylase B"/>
    <property type="match status" value="2"/>
</dbReference>
<keyword evidence="5" id="KW-1185">Reference proteome</keyword>
<dbReference type="SUPFAM" id="SSF53756">
    <property type="entry name" value="UDP-Glycosyltransferase/glycogen phosphorylase"/>
    <property type="match status" value="1"/>
</dbReference>
<feature type="domain" description="Glycosyltransferase subfamily 4-like N-terminal" evidence="3">
    <location>
        <begin position="54"/>
        <end position="165"/>
    </location>
</feature>
<evidence type="ECO:0000313" key="4">
    <source>
        <dbReference type="EMBL" id="MDN4523628.1"/>
    </source>
</evidence>
<evidence type="ECO:0000313" key="5">
    <source>
        <dbReference type="Proteomes" id="UP001172721"/>
    </source>
</evidence>
<keyword evidence="1" id="KW-0808">Transferase</keyword>